<evidence type="ECO:0000256" key="6">
    <source>
        <dbReference type="SAM" id="MobiDB-lite"/>
    </source>
</evidence>
<proteinExistence type="inferred from homology"/>
<evidence type="ECO:0000256" key="1">
    <source>
        <dbReference type="ARBA" id="ARBA00004413"/>
    </source>
</evidence>
<comment type="caution">
    <text evidence="9">The sequence shown here is derived from an EMBL/GenBank/DDBJ whole genome shotgun (WGS) entry which is preliminary data.</text>
</comment>
<evidence type="ECO:0000313" key="9">
    <source>
        <dbReference type="EMBL" id="NOT33324.1"/>
    </source>
</evidence>
<dbReference type="GO" id="GO:0005525">
    <property type="term" value="F:GTP binding"/>
    <property type="evidence" value="ECO:0007669"/>
    <property type="project" value="UniProtKB-KW"/>
</dbReference>
<dbReference type="InterPro" id="IPR000897">
    <property type="entry name" value="SRP54_GTPase_dom"/>
</dbReference>
<dbReference type="SUPFAM" id="SSF52540">
    <property type="entry name" value="P-loop containing nucleoside triphosphate hydrolases"/>
    <property type="match status" value="1"/>
</dbReference>
<dbReference type="Gene3D" id="3.40.50.300">
    <property type="entry name" value="P-loop containing nucleotide triphosphate hydrolases"/>
    <property type="match status" value="1"/>
</dbReference>
<feature type="domain" description="SRP54-type proteins GTP-binding" evidence="8">
    <location>
        <begin position="107"/>
        <end position="298"/>
    </location>
</feature>
<evidence type="ECO:0000256" key="5">
    <source>
        <dbReference type="ARBA" id="ARBA00023136"/>
    </source>
</evidence>
<dbReference type="GO" id="GO:0006614">
    <property type="term" value="P:SRP-dependent cotranslational protein targeting to membrane"/>
    <property type="evidence" value="ECO:0007669"/>
    <property type="project" value="InterPro"/>
</dbReference>
<dbReference type="SMART" id="SM00962">
    <property type="entry name" value="SRP54"/>
    <property type="match status" value="1"/>
</dbReference>
<organism evidence="9 10">
    <name type="scientific">Eiseniibacteriota bacterium</name>
    <dbReference type="NCBI Taxonomy" id="2212470"/>
    <lineage>
        <taxon>Bacteria</taxon>
        <taxon>Candidatus Eiseniibacteriota</taxon>
    </lineage>
</organism>
<comment type="subcellular location">
    <subcellularLocation>
        <location evidence="1">Cell membrane</location>
        <topology evidence="1">Peripheral membrane protein</topology>
        <orientation evidence="1">Cytoplasmic side</orientation>
    </subcellularLocation>
</comment>
<dbReference type="GO" id="GO:0005886">
    <property type="term" value="C:plasma membrane"/>
    <property type="evidence" value="ECO:0007669"/>
    <property type="project" value="UniProtKB-SubCell"/>
</dbReference>
<keyword evidence="5" id="KW-0472">Membrane</keyword>
<dbReference type="InterPro" id="IPR003593">
    <property type="entry name" value="AAA+_ATPase"/>
</dbReference>
<accession>A0A849SL67</accession>
<evidence type="ECO:0000259" key="8">
    <source>
        <dbReference type="SMART" id="SM00962"/>
    </source>
</evidence>
<keyword evidence="3" id="KW-0547">Nucleotide-binding</keyword>
<dbReference type="AlphaFoldDB" id="A0A849SL67"/>
<dbReference type="Proteomes" id="UP000580839">
    <property type="component" value="Unassembled WGS sequence"/>
</dbReference>
<protein>
    <recommendedName>
        <fullName evidence="11">Flagella-associated GTP-binding protein</fullName>
    </recommendedName>
</protein>
<evidence type="ECO:0000256" key="2">
    <source>
        <dbReference type="ARBA" id="ARBA00008531"/>
    </source>
</evidence>
<keyword evidence="4" id="KW-0342">GTP-binding</keyword>
<evidence type="ECO:0000256" key="4">
    <source>
        <dbReference type="ARBA" id="ARBA00023134"/>
    </source>
</evidence>
<comment type="similarity">
    <text evidence="2">Belongs to the GTP-binding SRP family.</text>
</comment>
<dbReference type="GO" id="GO:0005047">
    <property type="term" value="F:signal recognition particle binding"/>
    <property type="evidence" value="ECO:0007669"/>
    <property type="project" value="TreeGrafter"/>
</dbReference>
<dbReference type="SMART" id="SM00382">
    <property type="entry name" value="AAA"/>
    <property type="match status" value="1"/>
</dbReference>
<evidence type="ECO:0008006" key="11">
    <source>
        <dbReference type="Google" id="ProtNLM"/>
    </source>
</evidence>
<gene>
    <name evidence="9" type="ORF">HOP12_04045</name>
</gene>
<dbReference type="Pfam" id="PF00448">
    <property type="entry name" value="SRP54"/>
    <property type="match status" value="1"/>
</dbReference>
<feature type="region of interest" description="Disordered" evidence="6">
    <location>
        <begin position="51"/>
        <end position="77"/>
    </location>
</feature>
<evidence type="ECO:0000256" key="3">
    <source>
        <dbReference type="ARBA" id="ARBA00022741"/>
    </source>
</evidence>
<dbReference type="GO" id="GO:0003924">
    <property type="term" value="F:GTPase activity"/>
    <property type="evidence" value="ECO:0007669"/>
    <property type="project" value="TreeGrafter"/>
</dbReference>
<sequence>MPPETFTGPELHTLLARARAALGPDAIVLSVGREGRELALTAVRPGDPHAFAPRAGVKRIGPPRAVTPGAGESRTADSPRLSHIARASLAARTLSPLALAARRDEFPPVIALVGPTGGGKTTTLAKLASHPDVLGGLVVGVLGLDTFRAGAVEELRSLGALARTPVEFAHRAEDVPRALKHLRRCDVVLVDTPGRGPRRREDHDTLRGLLHVLYPLETHAVIPAGLSRAAAAVALERVRDLGATHVLPTKLDEHPNDRIAFELAESLALPVRWYGDGQEIPSDLRAMGLEGAMRDARSPRGATAPSGDRSASAARLELVS</sequence>
<evidence type="ECO:0000259" key="7">
    <source>
        <dbReference type="SMART" id="SM00382"/>
    </source>
</evidence>
<dbReference type="PANTHER" id="PTHR43134">
    <property type="entry name" value="SIGNAL RECOGNITION PARTICLE RECEPTOR SUBUNIT ALPHA"/>
    <property type="match status" value="1"/>
</dbReference>
<dbReference type="EMBL" id="JABFRW010000041">
    <property type="protein sequence ID" value="NOT33324.1"/>
    <property type="molecule type" value="Genomic_DNA"/>
</dbReference>
<reference evidence="9 10" key="1">
    <citation type="submission" date="2020-04" db="EMBL/GenBank/DDBJ databases">
        <title>Metagenomic profiling of ammonia- and methane-oxidizing microorganisms in a Dutch drinking water treatment plant.</title>
        <authorList>
            <person name="Poghosyan L."/>
            <person name="Leucker S."/>
        </authorList>
    </citation>
    <scope>NUCLEOTIDE SEQUENCE [LARGE SCALE GENOMIC DNA]</scope>
    <source>
        <strain evidence="9">S-RSF-IL-03</strain>
    </source>
</reference>
<feature type="region of interest" description="Disordered" evidence="6">
    <location>
        <begin position="293"/>
        <end position="320"/>
    </location>
</feature>
<dbReference type="InterPro" id="IPR027417">
    <property type="entry name" value="P-loop_NTPase"/>
</dbReference>
<feature type="domain" description="AAA+ ATPase" evidence="7">
    <location>
        <begin position="106"/>
        <end position="269"/>
    </location>
</feature>
<name>A0A849SL67_UNCEI</name>
<dbReference type="PANTHER" id="PTHR43134:SF3">
    <property type="entry name" value="FLAGELLAR BIOSYNTHESIS PROTEIN FLHF"/>
    <property type="match status" value="1"/>
</dbReference>
<evidence type="ECO:0000313" key="10">
    <source>
        <dbReference type="Proteomes" id="UP000580839"/>
    </source>
</evidence>